<proteinExistence type="predicted"/>
<dbReference type="Proteomes" id="UP000256964">
    <property type="component" value="Unassembled WGS sequence"/>
</dbReference>
<sequence>MLRPLAQILVDFTSSSGRRTLISLRCRHINKRVRRTCTRLYAGGGVSRMVHRTTALPCLSTIWQLGFRRATQRYECHIPRLRYLRFDVDCPSARDPMRRRTPLNLECRRDELRVKEMQPMADISDRTGQRRIFNLCTFGRSDQVRGVSSRYIPCVAREQLSQAETPRHEQERVSTQNDMCMAKRYSERTKMQKFHINATVSSPVKNHLPTTPALRLLVERRKS</sequence>
<gene>
    <name evidence="1" type="ORF">OH76DRAFT_1011551</name>
</gene>
<dbReference type="EMBL" id="KZ857439">
    <property type="protein sequence ID" value="RDX45282.1"/>
    <property type="molecule type" value="Genomic_DNA"/>
</dbReference>
<organism evidence="1 2">
    <name type="scientific">Lentinus brumalis</name>
    <dbReference type="NCBI Taxonomy" id="2498619"/>
    <lineage>
        <taxon>Eukaryota</taxon>
        <taxon>Fungi</taxon>
        <taxon>Dikarya</taxon>
        <taxon>Basidiomycota</taxon>
        <taxon>Agaricomycotina</taxon>
        <taxon>Agaricomycetes</taxon>
        <taxon>Polyporales</taxon>
        <taxon>Polyporaceae</taxon>
        <taxon>Lentinus</taxon>
    </lineage>
</organism>
<protein>
    <submittedName>
        <fullName evidence="1">Uncharacterized protein</fullName>
    </submittedName>
</protein>
<evidence type="ECO:0000313" key="2">
    <source>
        <dbReference type="Proteomes" id="UP000256964"/>
    </source>
</evidence>
<reference evidence="1 2" key="1">
    <citation type="journal article" date="2018" name="Biotechnol. Biofuels">
        <title>Integrative visual omics of the white-rot fungus Polyporus brumalis exposes the biotechnological potential of its oxidative enzymes for delignifying raw plant biomass.</title>
        <authorList>
            <person name="Miyauchi S."/>
            <person name="Rancon A."/>
            <person name="Drula E."/>
            <person name="Hage H."/>
            <person name="Chaduli D."/>
            <person name="Favel A."/>
            <person name="Grisel S."/>
            <person name="Henrissat B."/>
            <person name="Herpoel-Gimbert I."/>
            <person name="Ruiz-Duenas F.J."/>
            <person name="Chevret D."/>
            <person name="Hainaut M."/>
            <person name="Lin J."/>
            <person name="Wang M."/>
            <person name="Pangilinan J."/>
            <person name="Lipzen A."/>
            <person name="Lesage-Meessen L."/>
            <person name="Navarro D."/>
            <person name="Riley R."/>
            <person name="Grigoriev I.V."/>
            <person name="Zhou S."/>
            <person name="Raouche S."/>
            <person name="Rosso M.N."/>
        </authorList>
    </citation>
    <scope>NUCLEOTIDE SEQUENCE [LARGE SCALE GENOMIC DNA]</scope>
    <source>
        <strain evidence="1 2">BRFM 1820</strain>
    </source>
</reference>
<name>A0A371CYB4_9APHY</name>
<keyword evidence="2" id="KW-1185">Reference proteome</keyword>
<dbReference type="AlphaFoldDB" id="A0A371CYB4"/>
<evidence type="ECO:0000313" key="1">
    <source>
        <dbReference type="EMBL" id="RDX45282.1"/>
    </source>
</evidence>
<accession>A0A371CYB4</accession>